<evidence type="ECO:0000256" key="4">
    <source>
        <dbReference type="ARBA" id="ARBA00025742"/>
    </source>
</evidence>
<dbReference type="InterPro" id="IPR004843">
    <property type="entry name" value="Calcineurin-like_PHP"/>
</dbReference>
<dbReference type="SUPFAM" id="SSF56300">
    <property type="entry name" value="Metallo-dependent phosphatases"/>
    <property type="match status" value="1"/>
</dbReference>
<dbReference type="InterPro" id="IPR050884">
    <property type="entry name" value="CNP_phosphodiesterase-III"/>
</dbReference>
<reference evidence="6 7" key="1">
    <citation type="submission" date="2019-09" db="EMBL/GenBank/DDBJ databases">
        <title>Draft genome sequence of Psychrobacter nivimaris LAMA 639, in search for biotechnological relevant genes.</title>
        <authorList>
            <person name="Lima A.O.S."/>
            <person name="Staloch B.E.K."/>
            <person name="Freitas R.C."/>
            <person name="Niero H."/>
            <person name="Silva M.A.C."/>
        </authorList>
    </citation>
    <scope>NUCLEOTIDE SEQUENCE [LARGE SCALE GENOMIC DNA]</scope>
    <source>
        <strain evidence="6 7">LAMA 639</strain>
    </source>
</reference>
<keyword evidence="2 6" id="KW-0378">Hydrolase</keyword>
<comment type="caution">
    <text evidence="6">The sequence shown here is derived from an EMBL/GenBank/DDBJ whole genome shotgun (WGS) entry which is preliminary data.</text>
</comment>
<proteinExistence type="inferred from homology"/>
<accession>A0A6N7BY73</accession>
<keyword evidence="1" id="KW-0479">Metal-binding</keyword>
<dbReference type="EMBL" id="VZIZ01000017">
    <property type="protein sequence ID" value="KAF0568634.1"/>
    <property type="molecule type" value="Genomic_DNA"/>
</dbReference>
<dbReference type="EC" id="3.1.4.17" evidence="6"/>
<keyword evidence="3" id="KW-0408">Iron</keyword>
<feature type="domain" description="Calcineurin-like phosphoesterase" evidence="5">
    <location>
        <begin position="17"/>
        <end position="221"/>
    </location>
</feature>
<protein>
    <submittedName>
        <fullName evidence="6">3',5'-cyclic-nucleotide phosphodiesterase</fullName>
        <ecNumber evidence="6">3.1.4.17</ecNumber>
    </submittedName>
</protein>
<evidence type="ECO:0000313" key="7">
    <source>
        <dbReference type="Proteomes" id="UP000471465"/>
    </source>
</evidence>
<dbReference type="GO" id="GO:0004114">
    <property type="term" value="F:3',5'-cyclic-nucleotide phosphodiesterase activity"/>
    <property type="evidence" value="ECO:0007669"/>
    <property type="project" value="UniProtKB-EC"/>
</dbReference>
<dbReference type="PANTHER" id="PTHR42988:SF2">
    <property type="entry name" value="CYCLIC NUCLEOTIDE PHOSPHODIESTERASE CBUA0032-RELATED"/>
    <property type="match status" value="1"/>
</dbReference>
<dbReference type="Gene3D" id="3.60.21.10">
    <property type="match status" value="1"/>
</dbReference>
<dbReference type="Pfam" id="PF00149">
    <property type="entry name" value="Metallophos"/>
    <property type="match status" value="1"/>
</dbReference>
<dbReference type="AlphaFoldDB" id="A0A6N7BY73"/>
<dbReference type="PANTHER" id="PTHR42988">
    <property type="entry name" value="PHOSPHOHYDROLASE"/>
    <property type="match status" value="1"/>
</dbReference>
<comment type="similarity">
    <text evidence="4">Belongs to the cyclic nucleotide phosphodiesterase class-III family.</text>
</comment>
<name>A0A6N7BY73_9GAMM</name>
<gene>
    <name evidence="6" type="ORF">FQV37_692</name>
</gene>
<evidence type="ECO:0000256" key="1">
    <source>
        <dbReference type="ARBA" id="ARBA00022723"/>
    </source>
</evidence>
<evidence type="ECO:0000313" key="6">
    <source>
        <dbReference type="EMBL" id="KAF0568634.1"/>
    </source>
</evidence>
<dbReference type="GO" id="GO:0046872">
    <property type="term" value="F:metal ion binding"/>
    <property type="evidence" value="ECO:0007669"/>
    <property type="project" value="UniProtKB-KW"/>
</dbReference>
<sequence>MPNYPANKLSTSDQTINILQITDLHLSTPVFVDESNTYSDDVTCQRSFEAVLQQALSEDIRCDLIIVTGDLVNRVKSSIYDHIFTVLQATQIPFACIAGNHDVTDENGKDLPFFQRELVAQPADSRLLSRHVIETDFWQLLLLDSSISGKVAGEITPTDINWLCERLSTCNKPALIALHHHIVPVDSDWIDTHMAENTESFWEHMAPFEQLQVVISGHTHQEQVRLRQGVTVYSTPSTCYQFKPYEDDFSYDEHALPGYRWLQLANNGTVASWVERLDT</sequence>
<evidence type="ECO:0000259" key="5">
    <source>
        <dbReference type="Pfam" id="PF00149"/>
    </source>
</evidence>
<evidence type="ECO:0000256" key="2">
    <source>
        <dbReference type="ARBA" id="ARBA00022801"/>
    </source>
</evidence>
<evidence type="ECO:0000256" key="3">
    <source>
        <dbReference type="ARBA" id="ARBA00023004"/>
    </source>
</evidence>
<organism evidence="6 7">
    <name type="scientific">Psychrobacter nivimaris</name>
    <dbReference type="NCBI Taxonomy" id="281738"/>
    <lineage>
        <taxon>Bacteria</taxon>
        <taxon>Pseudomonadati</taxon>
        <taxon>Pseudomonadota</taxon>
        <taxon>Gammaproteobacteria</taxon>
        <taxon>Moraxellales</taxon>
        <taxon>Moraxellaceae</taxon>
        <taxon>Psychrobacter</taxon>
    </lineage>
</organism>
<keyword evidence="7" id="KW-1185">Reference proteome</keyword>
<dbReference type="InterPro" id="IPR029052">
    <property type="entry name" value="Metallo-depent_PP-like"/>
</dbReference>
<dbReference type="RefSeq" id="WP_160022077.1">
    <property type="nucleotide sequence ID" value="NZ_VZIZ01000017.1"/>
</dbReference>
<dbReference type="Proteomes" id="UP000471465">
    <property type="component" value="Unassembled WGS sequence"/>
</dbReference>